<sequence length="103" mass="11567">MSLRKSERPFNTKLRNPSAAAKSICARWHCQLRCFLFKTASPAKEEIKEINRIAKHFAPRGNHFLGAQRLLRLAELISLLRKSSYAKLGSTSVSAPVEGAHLH</sequence>
<dbReference type="EMBL" id="BPLQ01009159">
    <property type="protein sequence ID" value="GIY42133.1"/>
    <property type="molecule type" value="Genomic_DNA"/>
</dbReference>
<reference evidence="1 2" key="1">
    <citation type="submission" date="2021-06" db="EMBL/GenBank/DDBJ databases">
        <title>Caerostris darwini draft genome.</title>
        <authorList>
            <person name="Kono N."/>
            <person name="Arakawa K."/>
        </authorList>
    </citation>
    <scope>NUCLEOTIDE SEQUENCE [LARGE SCALE GENOMIC DNA]</scope>
</reference>
<proteinExistence type="predicted"/>
<comment type="caution">
    <text evidence="1">The sequence shown here is derived from an EMBL/GenBank/DDBJ whole genome shotgun (WGS) entry which is preliminary data.</text>
</comment>
<gene>
    <name evidence="1" type="ORF">CDAR_589051</name>
</gene>
<protein>
    <submittedName>
        <fullName evidence="1">Uncharacterized protein</fullName>
    </submittedName>
</protein>
<keyword evidence="2" id="KW-1185">Reference proteome</keyword>
<evidence type="ECO:0000313" key="2">
    <source>
        <dbReference type="Proteomes" id="UP001054837"/>
    </source>
</evidence>
<name>A0AAV4T6B8_9ARAC</name>
<dbReference type="Proteomes" id="UP001054837">
    <property type="component" value="Unassembled WGS sequence"/>
</dbReference>
<evidence type="ECO:0000313" key="1">
    <source>
        <dbReference type="EMBL" id="GIY42133.1"/>
    </source>
</evidence>
<accession>A0AAV4T6B8</accession>
<organism evidence="1 2">
    <name type="scientific">Caerostris darwini</name>
    <dbReference type="NCBI Taxonomy" id="1538125"/>
    <lineage>
        <taxon>Eukaryota</taxon>
        <taxon>Metazoa</taxon>
        <taxon>Ecdysozoa</taxon>
        <taxon>Arthropoda</taxon>
        <taxon>Chelicerata</taxon>
        <taxon>Arachnida</taxon>
        <taxon>Araneae</taxon>
        <taxon>Araneomorphae</taxon>
        <taxon>Entelegynae</taxon>
        <taxon>Araneoidea</taxon>
        <taxon>Araneidae</taxon>
        <taxon>Caerostris</taxon>
    </lineage>
</organism>
<dbReference type="AlphaFoldDB" id="A0AAV4T6B8"/>